<organism evidence="2 3">
    <name type="scientific">Hibiscus sabdariffa</name>
    <name type="common">roselle</name>
    <dbReference type="NCBI Taxonomy" id="183260"/>
    <lineage>
        <taxon>Eukaryota</taxon>
        <taxon>Viridiplantae</taxon>
        <taxon>Streptophyta</taxon>
        <taxon>Embryophyta</taxon>
        <taxon>Tracheophyta</taxon>
        <taxon>Spermatophyta</taxon>
        <taxon>Magnoliopsida</taxon>
        <taxon>eudicotyledons</taxon>
        <taxon>Gunneridae</taxon>
        <taxon>Pentapetalae</taxon>
        <taxon>rosids</taxon>
        <taxon>malvids</taxon>
        <taxon>Malvales</taxon>
        <taxon>Malvaceae</taxon>
        <taxon>Malvoideae</taxon>
        <taxon>Hibiscus</taxon>
    </lineage>
</organism>
<dbReference type="Pfam" id="PF05542">
    <property type="entry name" value="DUF760"/>
    <property type="match status" value="2"/>
</dbReference>
<evidence type="ECO:0000313" key="3">
    <source>
        <dbReference type="Proteomes" id="UP001396334"/>
    </source>
</evidence>
<keyword evidence="3" id="KW-1185">Reference proteome</keyword>
<reference evidence="2 3" key="1">
    <citation type="journal article" date="2024" name="G3 (Bethesda)">
        <title>Genome assembly of Hibiscus sabdariffa L. provides insights into metabolisms of medicinal natural products.</title>
        <authorList>
            <person name="Kim T."/>
        </authorList>
    </citation>
    <scope>NUCLEOTIDE SEQUENCE [LARGE SCALE GENOMIC DNA]</scope>
    <source>
        <strain evidence="2">TK-2024</strain>
        <tissue evidence="2">Old leaves</tissue>
    </source>
</reference>
<accession>A0ABR2QVH1</accession>
<feature type="compositionally biased region" description="Polar residues" evidence="1">
    <location>
        <begin position="171"/>
        <end position="181"/>
    </location>
</feature>
<proteinExistence type="predicted"/>
<feature type="compositionally biased region" description="Basic and acidic residues" evidence="1">
    <location>
        <begin position="196"/>
        <end position="208"/>
    </location>
</feature>
<comment type="caution">
    <text evidence="2">The sequence shown here is derived from an EMBL/GenBank/DDBJ whole genome shotgun (WGS) entry which is preliminary data.</text>
</comment>
<dbReference type="Proteomes" id="UP001396334">
    <property type="component" value="Unassembled WGS sequence"/>
</dbReference>
<name>A0ABR2QVH1_9ROSI</name>
<gene>
    <name evidence="2" type="ORF">V6N11_041994</name>
</gene>
<dbReference type="InterPro" id="IPR008479">
    <property type="entry name" value="DUF760"/>
</dbReference>
<evidence type="ECO:0000313" key="2">
    <source>
        <dbReference type="EMBL" id="KAK9004524.1"/>
    </source>
</evidence>
<dbReference type="EMBL" id="JBBPBN010000030">
    <property type="protein sequence ID" value="KAK9004524.1"/>
    <property type="molecule type" value="Genomic_DNA"/>
</dbReference>
<dbReference type="PANTHER" id="PTHR33598:SF2">
    <property type="entry name" value="MAR-BINDING FILAMENT-LIKE PROTEIN"/>
    <property type="match status" value="1"/>
</dbReference>
<dbReference type="PANTHER" id="PTHR33598">
    <property type="entry name" value="OS02G0833400 PROTEIN"/>
    <property type="match status" value="1"/>
</dbReference>
<evidence type="ECO:0008006" key="4">
    <source>
        <dbReference type="Google" id="ProtNLM"/>
    </source>
</evidence>
<protein>
    <recommendedName>
        <fullName evidence="4">MAR-binding filament-like protein 1</fullName>
    </recommendedName>
</protein>
<sequence length="400" mass="44513">MATILSSHFPLPFFLSQSHSFAKPFLFPCSVSFPPLRLHSSSSLKLSRTSFRAFYSNNSGLSSPFNDAFGSNPTPPSKKSVITNLIQEIEPLDNSLIQKDVPPSTVNAMKRTISDMLGLLPSDRFQVVIEALQEPLSKLLVSSVMTGYTLRNAEYRLCLERNLFCEGHLENGTSEKPNSRLQGMLLDGTKTNGFSQKDDLSSESEKTAEDDFGDIEYQGMGEVSPVTHKYILLLQSRLTSMKKELREIKRKNAALQMPQIAGEEKNDLLDYLRSLQPDKVAELSEPTSPEVKEAIHSVVHELLATLSPMMHSKVPPLSGNPTTGMVNNVVTGDCTELVENTSLQLQPVISLTRDYLARFLFWCMLLGHYLRGLECRMELIELLSATSSPEDSNHGDEQVI</sequence>
<evidence type="ECO:0000256" key="1">
    <source>
        <dbReference type="SAM" id="MobiDB-lite"/>
    </source>
</evidence>
<feature type="region of interest" description="Disordered" evidence="1">
    <location>
        <begin position="170"/>
        <end position="208"/>
    </location>
</feature>